<dbReference type="AlphaFoldDB" id="A0A1X7L4Z9"/>
<dbReference type="STRING" id="561720.SAMN06275492_1475"/>
<reference evidence="2" key="1">
    <citation type="submission" date="2017-04" db="EMBL/GenBank/DDBJ databases">
        <authorList>
            <person name="Varghese N."/>
            <person name="Submissions S."/>
        </authorList>
    </citation>
    <scope>NUCLEOTIDE SEQUENCE [LARGE SCALE GENOMIC DNA]</scope>
    <source>
        <strain evidence="2">USBA 82</strain>
    </source>
</reference>
<evidence type="ECO:0000313" key="2">
    <source>
        <dbReference type="Proteomes" id="UP000193355"/>
    </source>
</evidence>
<dbReference type="Proteomes" id="UP000193355">
    <property type="component" value="Unassembled WGS sequence"/>
</dbReference>
<proteinExistence type="predicted"/>
<dbReference type="RefSeq" id="WP_085545590.1">
    <property type="nucleotide sequence ID" value="NZ_FXBB01000047.1"/>
</dbReference>
<evidence type="ECO:0000313" key="1">
    <source>
        <dbReference type="EMBL" id="SMG48805.1"/>
    </source>
</evidence>
<dbReference type="EMBL" id="FXBB01000047">
    <property type="protein sequence ID" value="SMG48805.1"/>
    <property type="molecule type" value="Genomic_DNA"/>
</dbReference>
<protein>
    <recommendedName>
        <fullName evidence="3">BFD-like [2Fe-2S] binding domain-containing protein</fullName>
    </recommendedName>
</protein>
<sequence length="80" mass="8495">MEDWKKAPQDTVVCASCNMTKRDVVKALASGAETVEEVIAAASGQGDRCDCKEEVQAIIDAYLPSIKSMKSGCCCKGDCC</sequence>
<keyword evidence="2" id="KW-1185">Reference proteome</keyword>
<evidence type="ECO:0008006" key="3">
    <source>
        <dbReference type="Google" id="ProtNLM"/>
    </source>
</evidence>
<dbReference type="OrthoDB" id="9981837at2"/>
<accession>A0A1X7L4Z9</accession>
<organism evidence="1 2">
    <name type="scientific">Dethiosulfovibrio salsuginis</name>
    <dbReference type="NCBI Taxonomy" id="561720"/>
    <lineage>
        <taxon>Bacteria</taxon>
        <taxon>Thermotogati</taxon>
        <taxon>Synergistota</taxon>
        <taxon>Synergistia</taxon>
        <taxon>Synergistales</taxon>
        <taxon>Dethiosulfovibrionaceae</taxon>
        <taxon>Dethiosulfovibrio</taxon>
    </lineage>
</organism>
<name>A0A1X7L4Z9_9BACT</name>
<gene>
    <name evidence="1" type="ORF">SAMN06275492_1475</name>
</gene>